<comment type="caution">
    <text evidence="1">The sequence shown here is derived from an EMBL/GenBank/DDBJ whole genome shotgun (WGS) entry which is preliminary data.</text>
</comment>
<protein>
    <submittedName>
        <fullName evidence="1">Uncharacterized protein</fullName>
    </submittedName>
</protein>
<dbReference type="AlphaFoldDB" id="A0A0G1L8A8"/>
<reference evidence="1 2" key="1">
    <citation type="journal article" date="2015" name="Nature">
        <title>rRNA introns, odd ribosomes, and small enigmatic genomes across a large radiation of phyla.</title>
        <authorList>
            <person name="Brown C.T."/>
            <person name="Hug L.A."/>
            <person name="Thomas B.C."/>
            <person name="Sharon I."/>
            <person name="Castelle C.J."/>
            <person name="Singh A."/>
            <person name="Wilkins M.J."/>
            <person name="Williams K.H."/>
            <person name="Banfield J.F."/>
        </authorList>
    </citation>
    <scope>NUCLEOTIDE SEQUENCE [LARGE SCALE GENOMIC DNA]</scope>
</reference>
<name>A0A0G1L8A8_9BACT</name>
<dbReference type="EMBL" id="LCKF01000005">
    <property type="protein sequence ID" value="KKT92155.1"/>
    <property type="molecule type" value="Genomic_DNA"/>
</dbReference>
<gene>
    <name evidence="1" type="ORF">UW92_C0005G0002</name>
</gene>
<dbReference type="Proteomes" id="UP000033966">
    <property type="component" value="Unassembled WGS sequence"/>
</dbReference>
<evidence type="ECO:0000313" key="2">
    <source>
        <dbReference type="Proteomes" id="UP000033966"/>
    </source>
</evidence>
<proteinExistence type="predicted"/>
<organism evidence="1 2">
    <name type="scientific">Candidatus Jorgensenbacteria bacterium GW2011_GWA2_45_13</name>
    <dbReference type="NCBI Taxonomy" id="1618662"/>
    <lineage>
        <taxon>Bacteria</taxon>
        <taxon>Candidatus Joergenseniibacteriota</taxon>
    </lineage>
</organism>
<evidence type="ECO:0000313" key="1">
    <source>
        <dbReference type="EMBL" id="KKT92155.1"/>
    </source>
</evidence>
<sequence>MGGMFELIGDKTEFTIASARADGSGRTYEKCYGR</sequence>
<accession>A0A0G1L8A8</accession>